<name>A0A3G6J4Q0_9CORY</name>
<keyword evidence="7" id="KW-1185">Reference proteome</keyword>
<sequence length="172" mass="17513" precursor="true">MAKSRKTAAATPALSVLTAAHVEYSTHKFVAGDDHFGAQAAKQLAGLGFQPQQVMKTLLLVEVTTDPHPRYGLCCVAVTDKVSLKAAAKVFGWSKAALAPANATARITGYIPGGVSPLGGKQQLPVVFDTLPCSFATVCVSAGKRGMDVALAPQDLVAASGGSIADIAVHGG</sequence>
<evidence type="ECO:0000256" key="4">
    <source>
        <dbReference type="PIRNR" id="PIRNR006181"/>
    </source>
</evidence>
<dbReference type="PANTHER" id="PTHR30411:SF0">
    <property type="entry name" value="CYS-TRNA(PRO)_CYS-TRNA(CYS) DEACYLASE YBAK"/>
    <property type="match status" value="1"/>
</dbReference>
<dbReference type="PIRSF" id="PIRSF006181">
    <property type="entry name" value="EbsC_YbaK"/>
    <property type="match status" value="1"/>
</dbReference>
<evidence type="ECO:0000313" key="6">
    <source>
        <dbReference type="EMBL" id="AZA12926.1"/>
    </source>
</evidence>
<feature type="domain" description="YbaK/aminoacyl-tRNA synthetase-associated" evidence="5">
    <location>
        <begin position="40"/>
        <end position="157"/>
    </location>
</feature>
<comment type="similarity">
    <text evidence="1 4">Belongs to the prolyl-tRNA editing family. YbaK/EbsC subfamily.</text>
</comment>
<dbReference type="InterPro" id="IPR004369">
    <property type="entry name" value="Prolyl-tRNA_editing_YbaK/EbsC"/>
</dbReference>
<dbReference type="GO" id="GO:0002161">
    <property type="term" value="F:aminoacyl-tRNA deacylase activity"/>
    <property type="evidence" value="ECO:0007669"/>
    <property type="project" value="InterPro"/>
</dbReference>
<evidence type="ECO:0000259" key="5">
    <source>
        <dbReference type="Pfam" id="PF04073"/>
    </source>
</evidence>
<dbReference type="GO" id="GO:0016829">
    <property type="term" value="F:lyase activity"/>
    <property type="evidence" value="ECO:0007669"/>
    <property type="project" value="UniProtKB-KW"/>
</dbReference>
<keyword evidence="2 4" id="KW-0648">Protein biosynthesis</keyword>
<dbReference type="Proteomes" id="UP000269019">
    <property type="component" value="Chromosome"/>
</dbReference>
<organism evidence="6 7">
    <name type="scientific">Corynebacterium choanae</name>
    <dbReference type="NCBI Taxonomy" id="1862358"/>
    <lineage>
        <taxon>Bacteria</taxon>
        <taxon>Bacillati</taxon>
        <taxon>Actinomycetota</taxon>
        <taxon>Actinomycetes</taxon>
        <taxon>Mycobacteriales</taxon>
        <taxon>Corynebacteriaceae</taxon>
        <taxon>Corynebacterium</taxon>
    </lineage>
</organism>
<keyword evidence="3 4" id="KW-0456">Lyase</keyword>
<protein>
    <recommendedName>
        <fullName evidence="4">Cys-tRNA(Pro)/Cys-tRNA(Cys) deacylase</fullName>
        <ecNumber evidence="4">4.2.-.-</ecNumber>
    </recommendedName>
</protein>
<evidence type="ECO:0000256" key="3">
    <source>
        <dbReference type="ARBA" id="ARBA00023239"/>
    </source>
</evidence>
<dbReference type="RefSeq" id="WP_123926352.1">
    <property type="nucleotide sequence ID" value="NZ_CP033896.1"/>
</dbReference>
<evidence type="ECO:0000313" key="7">
    <source>
        <dbReference type="Proteomes" id="UP000269019"/>
    </source>
</evidence>
<dbReference type="EMBL" id="CP033896">
    <property type="protein sequence ID" value="AZA12926.1"/>
    <property type="molecule type" value="Genomic_DNA"/>
</dbReference>
<evidence type="ECO:0000256" key="2">
    <source>
        <dbReference type="ARBA" id="ARBA00022917"/>
    </source>
</evidence>
<proteinExistence type="inferred from homology"/>
<dbReference type="SUPFAM" id="SSF55826">
    <property type="entry name" value="YbaK/ProRS associated domain"/>
    <property type="match status" value="1"/>
</dbReference>
<reference evidence="6 7" key="1">
    <citation type="submission" date="2018-11" db="EMBL/GenBank/DDBJ databases">
        <authorList>
            <person name="Kleinhagauer T."/>
            <person name="Glaeser S.P."/>
            <person name="Spergser J."/>
            <person name="Ruckert C."/>
            <person name="Kaempfer P."/>
            <person name="Busse H.-J."/>
        </authorList>
    </citation>
    <scope>NUCLEOTIDE SEQUENCE [LARGE SCALE GENOMIC DNA]</scope>
    <source>
        <strain evidence="6 7">200CH</strain>
    </source>
</reference>
<dbReference type="AlphaFoldDB" id="A0A3G6J4Q0"/>
<dbReference type="Gene3D" id="3.90.960.10">
    <property type="entry name" value="YbaK/aminoacyl-tRNA synthetase-associated domain"/>
    <property type="match status" value="1"/>
</dbReference>
<dbReference type="EC" id="4.2.-.-" evidence="4"/>
<gene>
    <name evidence="6" type="primary">ybaK</name>
    <name evidence="6" type="ORF">CCHOA_02545</name>
</gene>
<accession>A0A3G6J4Q0</accession>
<dbReference type="GO" id="GO:0006412">
    <property type="term" value="P:translation"/>
    <property type="evidence" value="ECO:0007669"/>
    <property type="project" value="UniProtKB-KW"/>
</dbReference>
<dbReference type="Pfam" id="PF04073">
    <property type="entry name" value="tRNA_edit"/>
    <property type="match status" value="1"/>
</dbReference>
<evidence type="ECO:0000256" key="1">
    <source>
        <dbReference type="ARBA" id="ARBA00009798"/>
    </source>
</evidence>
<dbReference type="InterPro" id="IPR007214">
    <property type="entry name" value="YbaK/aa-tRNA-synth-assoc-dom"/>
</dbReference>
<dbReference type="InterPro" id="IPR036754">
    <property type="entry name" value="YbaK/aa-tRNA-synt-asso_dom_sf"/>
</dbReference>
<dbReference type="KEGG" id="ccho:CCHOA_02545"/>
<dbReference type="OrthoDB" id="9809296at2"/>
<dbReference type="PANTHER" id="PTHR30411">
    <property type="entry name" value="CYTOPLASMIC PROTEIN"/>
    <property type="match status" value="1"/>
</dbReference>